<dbReference type="Pfam" id="PF17762">
    <property type="entry name" value="HTH_ParB"/>
    <property type="match status" value="1"/>
</dbReference>
<dbReference type="GO" id="GO:0003677">
    <property type="term" value="F:DNA binding"/>
    <property type="evidence" value="ECO:0007669"/>
    <property type="project" value="UniProtKB-KW"/>
</dbReference>
<sequence length="290" mass="33318">MDNNRLGKGLNQLFGQDISKVLDEIQNGEVHTESQEQTKIDVDQIRPNPYQPRKVFNDEALQELSQSIAQHGVFTPILVKKSIQGYDLIAGERRLRASKLAGLKEIPAIVVNFSDQEMMEIALLENIQREDLNVIEEAKAYEQLMHRLHYTQEQLANRVGKSREHITNTLRLLKLPEDVQDLVVQKKLTMGHVRALLGLKNELDMRKVAKQAIEQGLSVRKVEQIVKDKTSKKVTEPKPEEDPYVRDAKSKLEEYFQTSVSISAHSVSIHYQDKEDLTRLLELLHLIEEE</sequence>
<keyword evidence="3" id="KW-0159">Chromosome partition</keyword>
<keyword evidence="7" id="KW-1185">Reference proteome</keyword>
<dbReference type="PANTHER" id="PTHR33375">
    <property type="entry name" value="CHROMOSOME-PARTITIONING PROTEIN PARB-RELATED"/>
    <property type="match status" value="1"/>
</dbReference>
<dbReference type="GO" id="GO:0007059">
    <property type="term" value="P:chromosome segregation"/>
    <property type="evidence" value="ECO:0007669"/>
    <property type="project" value="UniProtKB-KW"/>
</dbReference>
<dbReference type="GeneID" id="77462483"/>
<organism evidence="6 7">
    <name type="scientific">Faecalicoccus pleomorphus</name>
    <dbReference type="NCBI Taxonomy" id="1323"/>
    <lineage>
        <taxon>Bacteria</taxon>
        <taxon>Bacillati</taxon>
        <taxon>Bacillota</taxon>
        <taxon>Erysipelotrichia</taxon>
        <taxon>Erysipelotrichales</taxon>
        <taxon>Erysipelotrichaceae</taxon>
        <taxon>Faecalicoccus</taxon>
    </lineage>
</organism>
<dbReference type="FunFam" id="1.10.10.2830:FF:000001">
    <property type="entry name" value="Chromosome partitioning protein ParB"/>
    <property type="match status" value="1"/>
</dbReference>
<accession>A0A380LMR0</accession>
<dbReference type="GO" id="GO:0005694">
    <property type="term" value="C:chromosome"/>
    <property type="evidence" value="ECO:0007669"/>
    <property type="project" value="TreeGrafter"/>
</dbReference>
<dbReference type="InterPro" id="IPR036086">
    <property type="entry name" value="ParB/Sulfiredoxin_sf"/>
</dbReference>
<feature type="domain" description="ParB-like N-terminal" evidence="5">
    <location>
        <begin position="38"/>
        <end position="127"/>
    </location>
</feature>
<dbReference type="SUPFAM" id="SSF110849">
    <property type="entry name" value="ParB/Sulfiredoxin"/>
    <property type="match status" value="1"/>
</dbReference>
<dbReference type="PANTHER" id="PTHR33375:SF1">
    <property type="entry name" value="CHROMOSOME-PARTITIONING PROTEIN PARB-RELATED"/>
    <property type="match status" value="1"/>
</dbReference>
<proteinExistence type="inferred from homology"/>
<gene>
    <name evidence="6" type="primary">parB</name>
    <name evidence="6" type="ORF">NCTC11087_01533</name>
</gene>
<dbReference type="Gene3D" id="3.90.1530.30">
    <property type="match status" value="1"/>
</dbReference>
<dbReference type="CDD" id="cd16393">
    <property type="entry name" value="SPO0J_N"/>
    <property type="match status" value="1"/>
</dbReference>
<dbReference type="AlphaFoldDB" id="A0A380LMR0"/>
<dbReference type="OrthoDB" id="9802051at2"/>
<evidence type="ECO:0000256" key="4">
    <source>
        <dbReference type="ARBA" id="ARBA00023125"/>
    </source>
</evidence>
<evidence type="ECO:0000256" key="3">
    <source>
        <dbReference type="ARBA" id="ARBA00022829"/>
    </source>
</evidence>
<dbReference type="InterPro" id="IPR050336">
    <property type="entry name" value="Chromosome_partition/occlusion"/>
</dbReference>
<dbReference type="RefSeq" id="WP_022790160.1">
    <property type="nucleotide sequence ID" value="NZ_CALVFN010000007.1"/>
</dbReference>
<dbReference type="NCBIfam" id="TIGR00180">
    <property type="entry name" value="parB_part"/>
    <property type="match status" value="1"/>
</dbReference>
<comment type="subcellular location">
    <subcellularLocation>
        <location evidence="1">Cytoplasm</location>
        <location evidence="1">Nucleoid</location>
    </subcellularLocation>
</comment>
<comment type="similarity">
    <text evidence="2">Belongs to the ParB family.</text>
</comment>
<dbReference type="FunFam" id="3.90.1530.30:FF:000001">
    <property type="entry name" value="Chromosome partitioning protein ParB"/>
    <property type="match status" value="1"/>
</dbReference>
<dbReference type="GO" id="GO:0009295">
    <property type="term" value="C:nucleoid"/>
    <property type="evidence" value="ECO:0007669"/>
    <property type="project" value="UniProtKB-SubCell"/>
</dbReference>
<dbReference type="InterPro" id="IPR004437">
    <property type="entry name" value="ParB/RepB/Spo0J"/>
</dbReference>
<dbReference type="EMBL" id="UHFX01000003">
    <property type="protein sequence ID" value="SUO04611.1"/>
    <property type="molecule type" value="Genomic_DNA"/>
</dbReference>
<evidence type="ECO:0000313" key="6">
    <source>
        <dbReference type="EMBL" id="SUO04611.1"/>
    </source>
</evidence>
<evidence type="ECO:0000259" key="5">
    <source>
        <dbReference type="SMART" id="SM00470"/>
    </source>
</evidence>
<protein>
    <submittedName>
        <fullName evidence="6">Chromosome partitioning protein</fullName>
    </submittedName>
</protein>
<dbReference type="GO" id="GO:0045881">
    <property type="term" value="P:positive regulation of sporulation resulting in formation of a cellular spore"/>
    <property type="evidence" value="ECO:0007669"/>
    <property type="project" value="TreeGrafter"/>
</dbReference>
<keyword evidence="4" id="KW-0238">DNA-binding</keyword>
<dbReference type="Pfam" id="PF02195">
    <property type="entry name" value="ParB_N"/>
    <property type="match status" value="1"/>
</dbReference>
<dbReference type="Gene3D" id="1.10.10.2830">
    <property type="match status" value="1"/>
</dbReference>
<reference evidence="6 7" key="1">
    <citation type="submission" date="2018-06" db="EMBL/GenBank/DDBJ databases">
        <authorList>
            <consortium name="Pathogen Informatics"/>
            <person name="Doyle S."/>
        </authorList>
    </citation>
    <scope>NUCLEOTIDE SEQUENCE [LARGE SCALE GENOMIC DNA]</scope>
    <source>
        <strain evidence="6 7">NCTC11087</strain>
    </source>
</reference>
<name>A0A380LMR0_9FIRM</name>
<dbReference type="SUPFAM" id="SSF109709">
    <property type="entry name" value="KorB DNA-binding domain-like"/>
    <property type="match status" value="1"/>
</dbReference>
<dbReference type="InterPro" id="IPR003115">
    <property type="entry name" value="ParB_N"/>
</dbReference>
<dbReference type="Proteomes" id="UP000255523">
    <property type="component" value="Unassembled WGS sequence"/>
</dbReference>
<dbReference type="InterPro" id="IPR041468">
    <property type="entry name" value="HTH_ParB/Spo0J"/>
</dbReference>
<evidence type="ECO:0000256" key="1">
    <source>
        <dbReference type="ARBA" id="ARBA00004453"/>
    </source>
</evidence>
<dbReference type="SMART" id="SM00470">
    <property type="entry name" value="ParB"/>
    <property type="match status" value="1"/>
</dbReference>
<evidence type="ECO:0000313" key="7">
    <source>
        <dbReference type="Proteomes" id="UP000255523"/>
    </source>
</evidence>
<evidence type="ECO:0000256" key="2">
    <source>
        <dbReference type="ARBA" id="ARBA00006295"/>
    </source>
</evidence>